<dbReference type="SUPFAM" id="SSF56300">
    <property type="entry name" value="Metallo-dependent phosphatases"/>
    <property type="match status" value="1"/>
</dbReference>
<gene>
    <name evidence="1" type="ORF">CPT_Miami_178</name>
</gene>
<dbReference type="GO" id="GO:0016787">
    <property type="term" value="F:hydrolase activity"/>
    <property type="evidence" value="ECO:0007669"/>
    <property type="project" value="InterPro"/>
</dbReference>
<proteinExistence type="predicted"/>
<dbReference type="Proteomes" id="UP000662782">
    <property type="component" value="Segment"/>
</dbReference>
<name>A0A873WG29_9CAUD</name>
<dbReference type="Gene3D" id="3.60.21.10">
    <property type="match status" value="1"/>
</dbReference>
<evidence type="ECO:0000313" key="2">
    <source>
        <dbReference type="Proteomes" id="UP000662782"/>
    </source>
</evidence>
<sequence>MTDQCEWKDVYVTGCNHVNDKIMLKYRPQFSTMEEHDNETWGLLDQVPEDKIVIFLGDNFLSPESLIRLKQYKFYKVHVLGNHDLQNGVNIKMITDVMDEVHGSIKMDGIWFSHIPMHKHALGHGYINIHAHMHTDTLYDDRYVNVSMEATNYRLFSVDEILNGKYVPFSFLPKGKTESLDLTVPINVTRFILDEEIFDQEGNLVAEIKSVDASRPMKIDVNIKMLLSEFKAHFKSPTQFKFVAGRGEVHSKIVFNKISTQELSS</sequence>
<organism evidence="1 2">
    <name type="scientific">Klebsiella phage Miami</name>
    <dbReference type="NCBI Taxonomy" id="2767581"/>
    <lineage>
        <taxon>Viruses</taxon>
        <taxon>Duplodnaviria</taxon>
        <taxon>Heunggongvirae</taxon>
        <taxon>Uroviricota</taxon>
        <taxon>Caudoviricetes</taxon>
        <taxon>Chimalliviridae</taxon>
        <taxon>Miamivirus</taxon>
        <taxon>Miamivirus miami</taxon>
    </lineage>
</organism>
<accession>A0A873WG29</accession>
<dbReference type="EMBL" id="MT701590">
    <property type="protein sequence ID" value="QPB09273.1"/>
    <property type="molecule type" value="Genomic_DNA"/>
</dbReference>
<dbReference type="InterPro" id="IPR029052">
    <property type="entry name" value="Metallo-depent_PP-like"/>
</dbReference>
<evidence type="ECO:0000313" key="1">
    <source>
        <dbReference type="EMBL" id="QPB09273.1"/>
    </source>
</evidence>
<protein>
    <submittedName>
        <fullName evidence="1">Putative serine/threonine protein phosphatase 1</fullName>
    </submittedName>
</protein>
<reference evidence="1 2" key="1">
    <citation type="submission" date="2020-07" db="EMBL/GenBank/DDBJ databases">
        <title>Complete genome sequence of Klebsiella pneumoniae phage Miami.</title>
        <authorList>
            <person name="Mora D.A."/>
            <person name="Lessor L."/>
            <person name="Gill J."/>
            <person name="Liu M."/>
        </authorList>
    </citation>
    <scope>NUCLEOTIDE SEQUENCE [LARGE SCALE GENOMIC DNA]</scope>
</reference>
<keyword evidence="2" id="KW-1185">Reference proteome</keyword>